<name>A0A4C2A487_EUMVA</name>
<reference evidence="1 2" key="1">
    <citation type="journal article" date="2019" name="Commun. Biol.">
        <title>The bagworm genome reveals a unique fibroin gene that provides high tensile strength.</title>
        <authorList>
            <person name="Kono N."/>
            <person name="Nakamura H."/>
            <person name="Ohtoshi R."/>
            <person name="Tomita M."/>
            <person name="Numata K."/>
            <person name="Arakawa K."/>
        </authorList>
    </citation>
    <scope>NUCLEOTIDE SEQUENCE [LARGE SCALE GENOMIC DNA]</scope>
</reference>
<dbReference type="AlphaFoldDB" id="A0A4C2A487"/>
<keyword evidence="2" id="KW-1185">Reference proteome</keyword>
<accession>A0A4C2A487</accession>
<sequence>MLTRQVNRPTTNHPIVFFSSPIEGFEPAALRAARGGSGAADVIIDAMTAVGNEGFTDTRGSSSQSVRMAGLCSTKTLCILAARPKSEIPDEFRNDRPYTVVNKNVDAVRRMIEINRHVTDHEIWASLAISMSQIRSIIDKQLDIKRLCSRWIPHNLTEA</sequence>
<dbReference type="EMBL" id="BGZK01002409">
    <property type="protein sequence ID" value="GBP93707.1"/>
    <property type="molecule type" value="Genomic_DNA"/>
</dbReference>
<evidence type="ECO:0000313" key="1">
    <source>
        <dbReference type="EMBL" id="GBP93707.1"/>
    </source>
</evidence>
<protein>
    <submittedName>
        <fullName evidence="1">Uncharacterized protein</fullName>
    </submittedName>
</protein>
<gene>
    <name evidence="1" type="ORF">EVAR_62359_1</name>
</gene>
<dbReference type="OrthoDB" id="10017160at2759"/>
<dbReference type="Proteomes" id="UP000299102">
    <property type="component" value="Unassembled WGS sequence"/>
</dbReference>
<proteinExistence type="predicted"/>
<evidence type="ECO:0000313" key="2">
    <source>
        <dbReference type="Proteomes" id="UP000299102"/>
    </source>
</evidence>
<organism evidence="1 2">
    <name type="scientific">Eumeta variegata</name>
    <name type="common">Bagworm moth</name>
    <name type="synonym">Eumeta japonica</name>
    <dbReference type="NCBI Taxonomy" id="151549"/>
    <lineage>
        <taxon>Eukaryota</taxon>
        <taxon>Metazoa</taxon>
        <taxon>Ecdysozoa</taxon>
        <taxon>Arthropoda</taxon>
        <taxon>Hexapoda</taxon>
        <taxon>Insecta</taxon>
        <taxon>Pterygota</taxon>
        <taxon>Neoptera</taxon>
        <taxon>Endopterygota</taxon>
        <taxon>Lepidoptera</taxon>
        <taxon>Glossata</taxon>
        <taxon>Ditrysia</taxon>
        <taxon>Tineoidea</taxon>
        <taxon>Psychidae</taxon>
        <taxon>Oiketicinae</taxon>
        <taxon>Eumeta</taxon>
    </lineage>
</organism>
<comment type="caution">
    <text evidence="1">The sequence shown here is derived from an EMBL/GenBank/DDBJ whole genome shotgun (WGS) entry which is preliminary data.</text>
</comment>